<keyword evidence="2" id="KW-1003">Cell membrane</keyword>
<evidence type="ECO:0000313" key="10">
    <source>
        <dbReference type="Proteomes" id="UP000620591"/>
    </source>
</evidence>
<comment type="caution">
    <text evidence="9">The sequence shown here is derived from an EMBL/GenBank/DDBJ whole genome shotgun (WGS) entry which is preliminary data.</text>
</comment>
<feature type="transmembrane region" description="Helical" evidence="8">
    <location>
        <begin position="297"/>
        <end position="313"/>
    </location>
</feature>
<dbReference type="Proteomes" id="UP000620591">
    <property type="component" value="Unassembled WGS sequence"/>
</dbReference>
<feature type="transmembrane region" description="Helical" evidence="8">
    <location>
        <begin position="87"/>
        <end position="109"/>
    </location>
</feature>
<name>A0A8I0ET39_9ACTN</name>
<dbReference type="GO" id="GO:0016763">
    <property type="term" value="F:pentosyltransferase activity"/>
    <property type="evidence" value="ECO:0007669"/>
    <property type="project" value="TreeGrafter"/>
</dbReference>
<keyword evidence="3" id="KW-0328">Glycosyltransferase</keyword>
<evidence type="ECO:0000256" key="6">
    <source>
        <dbReference type="ARBA" id="ARBA00022989"/>
    </source>
</evidence>
<dbReference type="AlphaFoldDB" id="A0A8I0ET39"/>
<reference evidence="9" key="1">
    <citation type="submission" date="2020-09" db="EMBL/GenBank/DDBJ databases">
        <title>Novel species in genus Aeromicrobium.</title>
        <authorList>
            <person name="Zhang G."/>
        </authorList>
    </citation>
    <scope>NUCLEOTIDE SEQUENCE</scope>
    <source>
        <strain evidence="9">Zg-636</strain>
    </source>
</reference>
<evidence type="ECO:0000256" key="3">
    <source>
        <dbReference type="ARBA" id="ARBA00022676"/>
    </source>
</evidence>
<dbReference type="GO" id="GO:0005886">
    <property type="term" value="C:plasma membrane"/>
    <property type="evidence" value="ECO:0007669"/>
    <property type="project" value="UniProtKB-SubCell"/>
</dbReference>
<sequence length="494" mass="51340">MPSDLASGGRDRRSLRDRSGLAIVGFAVLAVLLQLPFIGAPPGRDEAGYLMVGAGWGQGDELYGRYWVDRPPVLVWIFEAAGDLTTLRLIGCTAAAAVVVLVGLAARVAAGPRAGVWAAGAAALLASQPWLGTARVNGEILAAPFSAAALLATVLIVRRGGGWKAAVVAGSAATLAVLVKQSTVDAAVFVVVALVMIAWRGRRSRSQLLALAAGVVGGVAVTLTAAVALAAARGAGPVELFDAVVTFRLEAGATIRASASGATTERLLAMVSTWLVSGLAMLTAAVLVLAARRRDPVVWATSAALLAATAFALMGGSYWAHYLIALIPTGALGAGLAAAQVPRRWARTGAVVLVAATIVSTGYALTDPGRDGREQQAVGRAIEKVAEPGDTGVVTYGQPNVLFNAGLESPYPYLWSLPVRALDPDLDQLSDVLEGPDAPTWIVDWSGFDDWGVDAQRLIDVVQERYRVIAQVCGRDVWLDRRIDRPVPHGGGCR</sequence>
<gene>
    <name evidence="9" type="ORF">IBG24_06445</name>
</gene>
<dbReference type="GO" id="GO:0009103">
    <property type="term" value="P:lipopolysaccharide biosynthetic process"/>
    <property type="evidence" value="ECO:0007669"/>
    <property type="project" value="UniProtKB-ARBA"/>
</dbReference>
<dbReference type="RefSeq" id="WP_187768951.1">
    <property type="nucleotide sequence ID" value="NZ_JACTVM010000001.1"/>
</dbReference>
<dbReference type="PANTHER" id="PTHR33908">
    <property type="entry name" value="MANNOSYLTRANSFERASE YKCB-RELATED"/>
    <property type="match status" value="1"/>
</dbReference>
<feature type="transmembrane region" description="Helical" evidence="8">
    <location>
        <begin position="267"/>
        <end position="290"/>
    </location>
</feature>
<comment type="subcellular location">
    <subcellularLocation>
        <location evidence="1">Cell membrane</location>
        <topology evidence="1">Multi-pass membrane protein</topology>
    </subcellularLocation>
</comment>
<dbReference type="GO" id="GO:0010041">
    <property type="term" value="P:response to iron(III) ion"/>
    <property type="evidence" value="ECO:0007669"/>
    <property type="project" value="TreeGrafter"/>
</dbReference>
<feature type="transmembrane region" description="Helical" evidence="8">
    <location>
        <begin position="345"/>
        <end position="365"/>
    </location>
</feature>
<keyword evidence="7 8" id="KW-0472">Membrane</keyword>
<feature type="transmembrane region" description="Helical" evidence="8">
    <location>
        <begin position="208"/>
        <end position="232"/>
    </location>
</feature>
<keyword evidence="6 8" id="KW-1133">Transmembrane helix</keyword>
<accession>A0A8I0ET39</accession>
<organism evidence="9 10">
    <name type="scientific">Aeromicrobium senzhongii</name>
    <dbReference type="NCBI Taxonomy" id="2663859"/>
    <lineage>
        <taxon>Bacteria</taxon>
        <taxon>Bacillati</taxon>
        <taxon>Actinomycetota</taxon>
        <taxon>Actinomycetes</taxon>
        <taxon>Propionibacteriales</taxon>
        <taxon>Nocardioidaceae</taxon>
        <taxon>Aeromicrobium</taxon>
    </lineage>
</organism>
<keyword evidence="4" id="KW-0808">Transferase</keyword>
<feature type="transmembrane region" description="Helical" evidence="8">
    <location>
        <begin position="319"/>
        <end position="338"/>
    </location>
</feature>
<feature type="transmembrane region" description="Helical" evidence="8">
    <location>
        <begin position="184"/>
        <end position="201"/>
    </location>
</feature>
<evidence type="ECO:0000313" key="9">
    <source>
        <dbReference type="EMBL" id="MBC9225946.1"/>
    </source>
</evidence>
<dbReference type="InterPro" id="IPR050297">
    <property type="entry name" value="LipidA_mod_glycosyltrf_83"/>
</dbReference>
<evidence type="ECO:0000256" key="7">
    <source>
        <dbReference type="ARBA" id="ARBA00023136"/>
    </source>
</evidence>
<evidence type="ECO:0000256" key="2">
    <source>
        <dbReference type="ARBA" id="ARBA00022475"/>
    </source>
</evidence>
<evidence type="ECO:0000256" key="5">
    <source>
        <dbReference type="ARBA" id="ARBA00022692"/>
    </source>
</evidence>
<proteinExistence type="predicted"/>
<dbReference type="PANTHER" id="PTHR33908:SF3">
    <property type="entry name" value="UNDECAPRENYL PHOSPHATE-ALPHA-4-AMINO-4-DEOXY-L-ARABINOSE ARABINOSYL TRANSFERASE"/>
    <property type="match status" value="1"/>
</dbReference>
<evidence type="ECO:0008006" key="11">
    <source>
        <dbReference type="Google" id="ProtNLM"/>
    </source>
</evidence>
<evidence type="ECO:0000256" key="8">
    <source>
        <dbReference type="SAM" id="Phobius"/>
    </source>
</evidence>
<feature type="transmembrane region" description="Helical" evidence="8">
    <location>
        <begin position="140"/>
        <end position="157"/>
    </location>
</feature>
<keyword evidence="5 8" id="KW-0812">Transmembrane</keyword>
<evidence type="ECO:0000256" key="1">
    <source>
        <dbReference type="ARBA" id="ARBA00004651"/>
    </source>
</evidence>
<dbReference type="EMBL" id="JACTVM010000001">
    <property type="protein sequence ID" value="MBC9225946.1"/>
    <property type="molecule type" value="Genomic_DNA"/>
</dbReference>
<protein>
    <recommendedName>
        <fullName evidence="11">Glycosyltransferase RgtA/B/C/D-like domain-containing protein</fullName>
    </recommendedName>
</protein>
<feature type="transmembrane region" description="Helical" evidence="8">
    <location>
        <begin position="21"/>
        <end position="40"/>
    </location>
</feature>
<evidence type="ECO:0000256" key="4">
    <source>
        <dbReference type="ARBA" id="ARBA00022679"/>
    </source>
</evidence>